<dbReference type="RefSeq" id="WP_087925739.1">
    <property type="nucleotide sequence ID" value="NZ_CP021744.1"/>
</dbReference>
<dbReference type="InterPro" id="IPR013114">
    <property type="entry name" value="FabA_FabZ"/>
</dbReference>
<dbReference type="EMBL" id="CP021744">
    <property type="protein sequence ID" value="ARZ67254.1"/>
    <property type="molecule type" value="Genomic_DNA"/>
</dbReference>
<dbReference type="OrthoDB" id="4566877at2"/>
<evidence type="ECO:0000256" key="1">
    <source>
        <dbReference type="ARBA" id="ARBA00009174"/>
    </source>
</evidence>
<dbReference type="Pfam" id="PF07977">
    <property type="entry name" value="FabA"/>
    <property type="match status" value="1"/>
</dbReference>
<dbReference type="Proteomes" id="UP000195755">
    <property type="component" value="Chromosome"/>
</dbReference>
<evidence type="ECO:0000313" key="4">
    <source>
        <dbReference type="Proteomes" id="UP000195755"/>
    </source>
</evidence>
<protein>
    <recommendedName>
        <fullName evidence="5">3-hydroxylacyl-ACP dehydratase</fullName>
    </recommendedName>
</protein>
<dbReference type="InterPro" id="IPR029069">
    <property type="entry name" value="HotDog_dom_sf"/>
</dbReference>
<dbReference type="Gene3D" id="3.10.129.10">
    <property type="entry name" value="Hotdog Thioesterase"/>
    <property type="match status" value="1"/>
</dbReference>
<sequence length="150" mass="16339">MRFHLIDRIESWKPDERITARKVTSRGEDYWQRVDGGRTMPFGLVLESVCQAATWLVLLSTDHARRAVLLTVDEAVEYRAVTPGEVLRMSAEIVSLTAEAAVVDGTVEVAGETVLRARGIMCALVEADRLDEPADTARMGGLLLGGGTAL</sequence>
<evidence type="ECO:0000313" key="3">
    <source>
        <dbReference type="EMBL" id="ARZ67254.1"/>
    </source>
</evidence>
<proteinExistence type="inferred from homology"/>
<dbReference type="GO" id="GO:0016829">
    <property type="term" value="F:lyase activity"/>
    <property type="evidence" value="ECO:0007669"/>
    <property type="project" value="UniProtKB-KW"/>
</dbReference>
<dbReference type="PANTHER" id="PTHR30272">
    <property type="entry name" value="3-HYDROXYACYL-[ACYL-CARRIER-PROTEIN] DEHYDRATASE"/>
    <property type="match status" value="1"/>
</dbReference>
<dbReference type="KEGG" id="salj:SMD11_1593"/>
<reference evidence="3 4" key="1">
    <citation type="submission" date="2017-06" db="EMBL/GenBank/DDBJ databases">
        <title>Streptomyces albireticuli Genome sequencing and assembly.</title>
        <authorList>
            <person name="Wang Y."/>
            <person name="Du B."/>
            <person name="Ding Y."/>
            <person name="Liu H."/>
            <person name="Hou Q."/>
            <person name="Liu K."/>
            <person name="Yao L."/>
            <person name="Wang C."/>
        </authorList>
    </citation>
    <scope>NUCLEOTIDE SEQUENCE [LARGE SCALE GENOMIC DNA]</scope>
    <source>
        <strain evidence="3 4">MDJK11</strain>
    </source>
</reference>
<accession>A0A1Z2KYY7</accession>
<keyword evidence="2" id="KW-0456">Lyase</keyword>
<evidence type="ECO:0000256" key="2">
    <source>
        <dbReference type="ARBA" id="ARBA00023239"/>
    </source>
</evidence>
<dbReference type="SUPFAM" id="SSF54637">
    <property type="entry name" value="Thioesterase/thiol ester dehydrase-isomerase"/>
    <property type="match status" value="1"/>
</dbReference>
<name>A0A1Z2KYY7_9ACTN</name>
<dbReference type="PANTHER" id="PTHR30272:SF1">
    <property type="entry name" value="3-HYDROXYACYL-[ACYL-CARRIER-PROTEIN] DEHYDRATASE"/>
    <property type="match status" value="1"/>
</dbReference>
<organism evidence="3 4">
    <name type="scientific">Streptomyces albireticuli</name>
    <dbReference type="NCBI Taxonomy" id="1940"/>
    <lineage>
        <taxon>Bacteria</taxon>
        <taxon>Bacillati</taxon>
        <taxon>Actinomycetota</taxon>
        <taxon>Actinomycetes</taxon>
        <taxon>Kitasatosporales</taxon>
        <taxon>Streptomycetaceae</taxon>
        <taxon>Streptomyces</taxon>
    </lineage>
</organism>
<gene>
    <name evidence="3" type="ORF">SMD11_1593</name>
</gene>
<evidence type="ECO:0008006" key="5">
    <source>
        <dbReference type="Google" id="ProtNLM"/>
    </source>
</evidence>
<comment type="similarity">
    <text evidence="1">Belongs to the thioester dehydratase family. FabZ subfamily.</text>
</comment>
<dbReference type="AlphaFoldDB" id="A0A1Z2KYY7"/>